<dbReference type="EMBL" id="CP032325">
    <property type="protein sequence ID" value="QCN99754.1"/>
    <property type="molecule type" value="Genomic_DNA"/>
</dbReference>
<organism evidence="2 3">
    <name type="scientific">Azospirillum argentinense</name>
    <dbReference type="NCBI Taxonomy" id="2970906"/>
    <lineage>
        <taxon>Bacteria</taxon>
        <taxon>Pseudomonadati</taxon>
        <taxon>Pseudomonadota</taxon>
        <taxon>Alphaproteobacteria</taxon>
        <taxon>Rhodospirillales</taxon>
        <taxon>Azospirillaceae</taxon>
        <taxon>Azospirillum</taxon>
    </lineage>
</organism>
<geneLocation type="plasmid" evidence="2 3">
    <name>p4</name>
</geneLocation>
<accession>A0A4D8PR14</accession>
<dbReference type="KEGG" id="aare:D3093_31380"/>
<evidence type="ECO:0000313" key="3">
    <source>
        <dbReference type="Proteomes" id="UP000298595"/>
    </source>
</evidence>
<feature type="compositionally biased region" description="Basic residues" evidence="1">
    <location>
        <begin position="38"/>
        <end position="50"/>
    </location>
</feature>
<evidence type="ECO:0000256" key="1">
    <source>
        <dbReference type="SAM" id="MobiDB-lite"/>
    </source>
</evidence>
<feature type="region of interest" description="Disordered" evidence="1">
    <location>
        <begin position="1"/>
        <end position="84"/>
    </location>
</feature>
<evidence type="ECO:0000313" key="2">
    <source>
        <dbReference type="EMBL" id="QCN99754.1"/>
    </source>
</evidence>
<name>A0A4D8PR14_9PROT</name>
<dbReference type="AlphaFoldDB" id="A0A4D8PR14"/>
<dbReference type="Proteomes" id="UP000298595">
    <property type="component" value="Plasmid p4"/>
</dbReference>
<keyword evidence="2" id="KW-0614">Plasmid</keyword>
<proteinExistence type="predicted"/>
<reference evidence="2 3" key="1">
    <citation type="submission" date="2018-09" db="EMBL/GenBank/DDBJ databases">
        <title>Whole genome based analysis of evolution and adaptive divergence in Indian and Brazilian strains of Azospirillum brasilense.</title>
        <authorList>
            <person name="Singh C."/>
            <person name="Tripathi A.K."/>
        </authorList>
    </citation>
    <scope>NUCLEOTIDE SEQUENCE [LARGE SCALE GENOMIC DNA]</scope>
    <source>
        <strain evidence="2 3">MTCC4035</strain>
        <plasmid evidence="2 3">p4</plasmid>
    </source>
</reference>
<sequence length="84" mass="9517">MWSVDRPPGAPRRRTAASPACCPTRKPRPHPGRPLCPARRRRHGRTRRRPPACARSGPTIRRRATPRCEAAPRTPIRPSRSPCR</sequence>
<protein>
    <submittedName>
        <fullName evidence="2">Uncharacterized protein</fullName>
    </submittedName>
</protein>
<gene>
    <name evidence="2" type="ORF">D3093_31380</name>
</gene>